<dbReference type="InterPro" id="IPR015025">
    <property type="entry name" value="PoNi_C"/>
</dbReference>
<protein>
    <recommendedName>
        <fullName evidence="5">DUF1911 domain-containing protein</fullName>
    </recommendedName>
</protein>
<dbReference type="Pfam" id="PF08928">
    <property type="entry name" value="PoNi_N"/>
    <property type="match status" value="1"/>
</dbReference>
<dbReference type="Pfam" id="PF08929">
    <property type="entry name" value="PoNi_C"/>
    <property type="match status" value="1"/>
</dbReference>
<evidence type="ECO:0000259" key="1">
    <source>
        <dbReference type="Pfam" id="PF08928"/>
    </source>
</evidence>
<dbReference type="AlphaFoldDB" id="A0AAV5NVQ6"/>
<proteinExistence type="predicted"/>
<feature type="domain" description="PoNi C-terminal" evidence="2">
    <location>
        <begin position="158"/>
        <end position="253"/>
    </location>
</feature>
<evidence type="ECO:0008006" key="5">
    <source>
        <dbReference type="Google" id="ProtNLM"/>
    </source>
</evidence>
<evidence type="ECO:0000313" key="4">
    <source>
        <dbReference type="Proteomes" id="UP001156690"/>
    </source>
</evidence>
<name>A0AAV5NVQ6_9VIBR</name>
<dbReference type="Proteomes" id="UP001156690">
    <property type="component" value="Unassembled WGS sequence"/>
</dbReference>
<dbReference type="RefSeq" id="WP_126607017.1">
    <property type="nucleotide sequence ID" value="NZ_AP025145.1"/>
</dbReference>
<feature type="domain" description="PoNi N-terminal" evidence="1">
    <location>
        <begin position="9"/>
        <end position="125"/>
    </location>
</feature>
<evidence type="ECO:0000259" key="2">
    <source>
        <dbReference type="Pfam" id="PF08929"/>
    </source>
</evidence>
<sequence>MDEYNTIRRDSLLEEETFLKKRGFFLDRVKNDTKALDVINNSTDAIHRSRVGWDRFTRFLEHSICGYSGGVELSIFSQEFAEALETLMLHKTKASHFQLQYWEKDSFQYILWLLSLSVLLGQKESIGTVVRLISKNPIAEDDPLLSITLSRLGYIGLPRNSAEKLVFETPYVDLYDAVKGDGVTPTKVHRQESIKRYLKNWYKGSKGCYWHDRHKGRFPTFFGYWAFEAALVTVLYELDDSSYRHLPFYPKDIVDHARQAGIAEALKPNNIPQHYIAFPNDESPVSAEWVSNLSNESIFVNQGEKLPTQDDDENKIFWVSV</sequence>
<comment type="caution">
    <text evidence="3">The sequence shown here is derived from an EMBL/GenBank/DDBJ whole genome shotgun (WGS) entry which is preliminary data.</text>
</comment>
<accession>A0AAV5NVQ6</accession>
<gene>
    <name evidence="3" type="ORF">GCM10007932_37130</name>
</gene>
<dbReference type="Gene3D" id="1.10.3920.10">
    <property type="entry name" value="PA2201 C-terminal domain-like"/>
    <property type="match status" value="1"/>
</dbReference>
<dbReference type="EMBL" id="BSNX01000055">
    <property type="protein sequence ID" value="GLQ74352.1"/>
    <property type="molecule type" value="Genomic_DNA"/>
</dbReference>
<reference evidence="4" key="1">
    <citation type="journal article" date="2019" name="Int. J. Syst. Evol. Microbiol.">
        <title>The Global Catalogue of Microorganisms (GCM) 10K type strain sequencing project: providing services to taxonomists for standard genome sequencing and annotation.</title>
        <authorList>
            <consortium name="The Broad Institute Genomics Platform"/>
            <consortium name="The Broad Institute Genome Sequencing Center for Infectious Disease"/>
            <person name="Wu L."/>
            <person name="Ma J."/>
        </authorList>
    </citation>
    <scope>NUCLEOTIDE SEQUENCE [LARGE SCALE GENOMIC DNA]</scope>
    <source>
        <strain evidence="4">NBRC 15640</strain>
    </source>
</reference>
<organism evidence="3 4">
    <name type="scientific">Vibrio penaeicida</name>
    <dbReference type="NCBI Taxonomy" id="104609"/>
    <lineage>
        <taxon>Bacteria</taxon>
        <taxon>Pseudomonadati</taxon>
        <taxon>Pseudomonadota</taxon>
        <taxon>Gammaproteobacteria</taxon>
        <taxon>Vibrionales</taxon>
        <taxon>Vibrionaceae</taxon>
        <taxon>Vibrio</taxon>
    </lineage>
</organism>
<keyword evidence="4" id="KW-1185">Reference proteome</keyword>
<dbReference type="InterPro" id="IPR028983">
    <property type="entry name" value="PA2201-like_C"/>
</dbReference>
<dbReference type="SUPFAM" id="SSF140731">
    <property type="entry name" value="PA2201 C-terminal domain-like"/>
    <property type="match status" value="1"/>
</dbReference>
<evidence type="ECO:0000313" key="3">
    <source>
        <dbReference type="EMBL" id="GLQ74352.1"/>
    </source>
</evidence>
<dbReference type="InterPro" id="IPR015024">
    <property type="entry name" value="PoNi_N"/>
</dbReference>